<evidence type="ECO:0000259" key="11">
    <source>
        <dbReference type="PROSITE" id="PS50262"/>
    </source>
</evidence>
<keyword evidence="14" id="KW-1185">Reference proteome</keyword>
<feature type="transmembrane region" description="Helical" evidence="9">
    <location>
        <begin position="1264"/>
        <end position="1285"/>
    </location>
</feature>
<dbReference type="PROSITE" id="PS00022">
    <property type="entry name" value="EGF_1"/>
    <property type="match status" value="3"/>
</dbReference>
<keyword evidence="2 9" id="KW-0812">Transmembrane</keyword>
<feature type="domain" description="EGF-like" evidence="10">
    <location>
        <begin position="990"/>
        <end position="1033"/>
    </location>
</feature>
<dbReference type="PROSITE" id="PS50262">
    <property type="entry name" value="G_PROTEIN_RECEP_F1_2"/>
    <property type="match status" value="1"/>
</dbReference>
<evidence type="ECO:0000259" key="10">
    <source>
        <dbReference type="PROSITE" id="PS50026"/>
    </source>
</evidence>
<evidence type="ECO:0000313" key="13">
    <source>
        <dbReference type="EMBL" id="CAF3880567.1"/>
    </source>
</evidence>
<feature type="transmembrane region" description="Helical" evidence="9">
    <location>
        <begin position="1447"/>
        <end position="1464"/>
    </location>
</feature>
<evidence type="ECO:0000256" key="1">
    <source>
        <dbReference type="ARBA" id="ARBA00004167"/>
    </source>
</evidence>
<dbReference type="SUPFAM" id="SSF57196">
    <property type="entry name" value="EGF/Laminin"/>
    <property type="match status" value="2"/>
</dbReference>
<dbReference type="SUPFAM" id="SSF81321">
    <property type="entry name" value="Family A G protein-coupled receptor-like"/>
    <property type="match status" value="1"/>
</dbReference>
<keyword evidence="5 9" id="KW-0472">Membrane</keyword>
<name>A0A814QB30_9BILA</name>
<dbReference type="OrthoDB" id="6133584at2759"/>
<dbReference type="GO" id="GO:0005886">
    <property type="term" value="C:plasma membrane"/>
    <property type="evidence" value="ECO:0007669"/>
    <property type="project" value="TreeGrafter"/>
</dbReference>
<dbReference type="InterPro" id="IPR002172">
    <property type="entry name" value="LDrepeatLR_classA_rpt"/>
</dbReference>
<proteinExistence type="predicted"/>
<dbReference type="Proteomes" id="UP000681722">
    <property type="component" value="Unassembled WGS sequence"/>
</dbReference>
<dbReference type="GO" id="GO:0016192">
    <property type="term" value="P:vesicle-mediated transport"/>
    <property type="evidence" value="ECO:0007669"/>
    <property type="project" value="UniProtKB-ARBA"/>
</dbReference>
<comment type="subcellular location">
    <subcellularLocation>
        <location evidence="1">Membrane</location>
        <topology evidence="1">Single-pass membrane protein</topology>
    </subcellularLocation>
</comment>
<keyword evidence="4 9" id="KW-1133">Transmembrane helix</keyword>
<reference evidence="12" key="1">
    <citation type="submission" date="2021-02" db="EMBL/GenBank/DDBJ databases">
        <authorList>
            <person name="Nowell W R."/>
        </authorList>
    </citation>
    <scope>NUCLEOTIDE SEQUENCE</scope>
</reference>
<dbReference type="PROSITE" id="PS50026">
    <property type="entry name" value="EGF_3"/>
    <property type="match status" value="2"/>
</dbReference>
<gene>
    <name evidence="12" type="ORF">GPM918_LOCUS19492</name>
    <name evidence="13" type="ORF">SRO942_LOCUS19489</name>
</gene>
<dbReference type="PANTHER" id="PTHR24270">
    <property type="entry name" value="LOW-DENSITY LIPOPROTEIN RECEPTOR-RELATED"/>
    <property type="match status" value="1"/>
</dbReference>
<feature type="transmembrane region" description="Helical" evidence="9">
    <location>
        <begin position="1516"/>
        <end position="1537"/>
    </location>
</feature>
<dbReference type="PROSITE" id="PS50068">
    <property type="entry name" value="LDLRA_2"/>
    <property type="match status" value="3"/>
</dbReference>
<feature type="disulfide bond" evidence="8">
    <location>
        <begin position="209"/>
        <end position="224"/>
    </location>
</feature>
<dbReference type="PROSITE" id="PS01186">
    <property type="entry name" value="EGF_2"/>
    <property type="match status" value="1"/>
</dbReference>
<organism evidence="12 14">
    <name type="scientific">Didymodactylos carnosus</name>
    <dbReference type="NCBI Taxonomy" id="1234261"/>
    <lineage>
        <taxon>Eukaryota</taxon>
        <taxon>Metazoa</taxon>
        <taxon>Spiralia</taxon>
        <taxon>Gnathifera</taxon>
        <taxon>Rotifera</taxon>
        <taxon>Eurotatoria</taxon>
        <taxon>Bdelloidea</taxon>
        <taxon>Philodinida</taxon>
        <taxon>Philodinidae</taxon>
        <taxon>Didymodactylos</taxon>
    </lineage>
</organism>
<evidence type="ECO:0000256" key="2">
    <source>
        <dbReference type="ARBA" id="ARBA00022692"/>
    </source>
</evidence>
<sequence length="1574" mass="182097">MQLILILIILDLTMRLIQLLICLVSFMILDARYSLYHSDDRQDLKSTFDCLYAYLRDYVEDGDARYIINYHLIPYCQRLDQNEEQENLSIRSYENVENNINFTELYRQGVTSAQLLGWSAPIDVAERYEKNGENSSEVFYNCSSPWFGPTCQYSIEYDILPPFSNVVQFIITPRTFAPDLNFTIGTCYSFLTGCYRGPSPMCLDWREICDGKFDCINGEDEQLCQILEVNECSDNEFRCYFGGQCIPSTFVNDGHTMTDCLDTTDEVSENKAVTYFNAVCSGLPTFRCEESSSRRLLTFPCGDGEFKEHLIPRSQPGCASRRDVQMTSTMFTSLDYISNLDCQLALYCLLRINKILSHIQIPTENSCESLVNRCPSKWLVTPEYPIMYGFFQFVYLTNRSVTDLKTSLIPDFICFNVSRCPALASCSVDIGMNTELNCCRTVGLINATIGRWLEETFTDLVRRCSTIGTDQNCLHSSLFHCPLSLKCISKHRLVDGWNDCYYGEDELFPACQLNDSWRFICESEPNKCLSMIALGNGDQNCRNGEDELTKNQRNILKGSIPFGLFCDGENDLLWMNMLNETDETHCEWWPCNTPNVQCDNVWHCLNGADELNCRGTKCLSNEHRCQIGFSKEYICVPILHLMETSNCETFFFRHIYLNNVIFNDSMNYFLWNQTKCIMSEQICLGQPSLPMAHEDVCLIDTKLPPAYHIAAFISGNIECALSSQGLFRREPKRFLRTSRLSYFPSTSTIVSVRQAVQFERSTVPILHEYDKSWYCNRGILILFENNKTIKCLCPPSYFGDRCQWQNQRISLTLQLIYRSTTFFMPVYQVIIMIIDEQRQITSYHEQITFVPKRDCDTKFNIYLLYPHQPKSSSTNYSIHIDIFDKITLTYWASWHLSIPFQFLPVNRIAAQLFIPNIQQSESCPLLCGNRGRCIRYINKNFLYFCQCDQGYSGLQCDIQQNCSCSLDSFCHTSSICICPMNKYGPKCYLKHLICQSSKNPCENNGLCVPIDDRIALNNFTCLCKENFYGTKCENTKNRIDIEFNEEIFGRATAVFIHYITAFENSKHQRTTTVKKIKYDENIITLLVTQPFHILIAELFNQNYYLIVLRETFIESEYIRTKLTSKQRCVSVHELLNTTFRSYSRLKRIKYYPLLCRQHQQLMCFYDENYMCICDLDRFSNCFTFDHSTTYDCHGYSDCKYGGQCFQDNITCPSVSVCVCPDCYYGTKCQFSTRGFVLSLDYILGYHIKPNVSFFRQPLIVKMSVAATTVMFIFGSISGILSISTFSMKKTRDVGCGFYLLVSSWISILTVSVLIIKFWQLVLSQMAILTNRSLLTLNCILLDMILQVLLASNDWLDGCVSAERVFTVIKSVNFSKSKSKQIAKWITLSIILLTFITHLHIPLHRHLIDDIDTDEQRTWCLIQYSSSINIFNSFITLFHFLIPFSINLISILFIIILIARSRVTVQARLSFKEHLKVQFKQHKHHLIASCTLALLALPRLIISFIGECMKSPRNSWLFLLGYLISFLPSMVTFIVFVLPSKTYKDEFNSVIKRLIRRLPTHMNYSNSKRTRLTYL</sequence>
<dbReference type="InterPro" id="IPR036055">
    <property type="entry name" value="LDL_receptor-like_sf"/>
</dbReference>
<dbReference type="SMART" id="SM00181">
    <property type="entry name" value="EGF"/>
    <property type="match status" value="4"/>
</dbReference>
<evidence type="ECO:0000256" key="8">
    <source>
        <dbReference type="PROSITE-ProRule" id="PRU00124"/>
    </source>
</evidence>
<dbReference type="InterPro" id="IPR017452">
    <property type="entry name" value="GPCR_Rhodpsn_7TM"/>
</dbReference>
<dbReference type="Gene3D" id="4.10.400.10">
    <property type="entry name" value="Low-density Lipoprotein Receptor"/>
    <property type="match status" value="2"/>
</dbReference>
<dbReference type="InterPro" id="IPR050685">
    <property type="entry name" value="LDLR"/>
</dbReference>
<dbReference type="Proteomes" id="UP000663829">
    <property type="component" value="Unassembled WGS sequence"/>
</dbReference>
<dbReference type="EMBL" id="CAJOBC010005926">
    <property type="protein sequence ID" value="CAF3880567.1"/>
    <property type="molecule type" value="Genomic_DNA"/>
</dbReference>
<evidence type="ECO:0000256" key="5">
    <source>
        <dbReference type="ARBA" id="ARBA00023136"/>
    </source>
</evidence>
<keyword evidence="6 7" id="KW-1015">Disulfide bond</keyword>
<protein>
    <submittedName>
        <fullName evidence="12">Uncharacterized protein</fullName>
    </submittedName>
</protein>
<dbReference type="Gene3D" id="1.20.1070.10">
    <property type="entry name" value="Rhodopsin 7-helix transmembrane proteins"/>
    <property type="match status" value="1"/>
</dbReference>
<keyword evidence="7" id="KW-0245">EGF-like domain</keyword>
<feature type="transmembrane region" description="Helical" evidence="9">
    <location>
        <begin position="1333"/>
        <end position="1351"/>
    </location>
</feature>
<feature type="domain" description="EGF-like" evidence="10">
    <location>
        <begin position="919"/>
        <end position="957"/>
    </location>
</feature>
<evidence type="ECO:0000256" key="3">
    <source>
        <dbReference type="ARBA" id="ARBA00022737"/>
    </source>
</evidence>
<comment type="caution">
    <text evidence="12">The sequence shown here is derived from an EMBL/GenBank/DDBJ whole genome shotgun (WGS) entry which is preliminary data.</text>
</comment>
<evidence type="ECO:0000256" key="7">
    <source>
        <dbReference type="PROSITE-ProRule" id="PRU00076"/>
    </source>
</evidence>
<feature type="transmembrane region" description="Helical" evidence="9">
    <location>
        <begin position="1381"/>
        <end position="1400"/>
    </location>
</feature>
<comment type="caution">
    <text evidence="7">Lacks conserved residue(s) required for the propagation of feature annotation.</text>
</comment>
<evidence type="ECO:0000313" key="14">
    <source>
        <dbReference type="Proteomes" id="UP000663829"/>
    </source>
</evidence>
<dbReference type="SMART" id="SM00192">
    <property type="entry name" value="LDLa"/>
    <property type="match status" value="5"/>
</dbReference>
<evidence type="ECO:0000256" key="4">
    <source>
        <dbReference type="ARBA" id="ARBA00022989"/>
    </source>
</evidence>
<dbReference type="EMBL" id="CAJNOQ010005926">
    <property type="protein sequence ID" value="CAF1116730.1"/>
    <property type="molecule type" value="Genomic_DNA"/>
</dbReference>
<evidence type="ECO:0000313" key="12">
    <source>
        <dbReference type="EMBL" id="CAF1116730.1"/>
    </source>
</evidence>
<dbReference type="PRINTS" id="PR00261">
    <property type="entry name" value="LDLRECEPTOR"/>
</dbReference>
<feature type="transmembrane region" description="Helical" evidence="9">
    <location>
        <begin position="1485"/>
        <end position="1504"/>
    </location>
</feature>
<dbReference type="Gene3D" id="2.10.25.10">
    <property type="entry name" value="Laminin"/>
    <property type="match status" value="3"/>
</dbReference>
<dbReference type="PANTHER" id="PTHR24270:SF60">
    <property type="entry name" value="CUB AND LDLA DOMAIN, ISOFORM A-RELATED"/>
    <property type="match status" value="1"/>
</dbReference>
<accession>A0A814QB30</accession>
<keyword evidence="3" id="KW-0677">Repeat</keyword>
<evidence type="ECO:0000256" key="6">
    <source>
        <dbReference type="ARBA" id="ARBA00023157"/>
    </source>
</evidence>
<feature type="domain" description="G-protein coupled receptors family 1 profile" evidence="11">
    <location>
        <begin position="1277"/>
        <end position="1535"/>
    </location>
</feature>
<feature type="disulfide bond" evidence="7">
    <location>
        <begin position="923"/>
        <end position="933"/>
    </location>
</feature>
<feature type="disulfide bond" evidence="7">
    <location>
        <begin position="947"/>
        <end position="956"/>
    </location>
</feature>
<dbReference type="InterPro" id="IPR000742">
    <property type="entry name" value="EGF"/>
</dbReference>
<evidence type="ECO:0000256" key="9">
    <source>
        <dbReference type="SAM" id="Phobius"/>
    </source>
</evidence>
<feature type="disulfide bond" evidence="7">
    <location>
        <begin position="1023"/>
        <end position="1032"/>
    </location>
</feature>
<dbReference type="SUPFAM" id="SSF57424">
    <property type="entry name" value="LDL receptor-like module"/>
    <property type="match status" value="1"/>
</dbReference>
<feature type="transmembrane region" description="Helical" evidence="9">
    <location>
        <begin position="1297"/>
        <end position="1321"/>
    </location>
</feature>